<keyword evidence="4" id="KW-1185">Reference proteome</keyword>
<evidence type="ECO:0000313" key="4">
    <source>
        <dbReference type="Proteomes" id="UP000006727"/>
    </source>
</evidence>
<name>A9S0H8_PHYPA</name>
<dbReference type="InterPro" id="IPR036312">
    <property type="entry name" value="Bifun_inhib/LTP/seed_sf"/>
</dbReference>
<dbReference type="SUPFAM" id="SSF47699">
    <property type="entry name" value="Bifunctional inhibitor/lipid-transfer protein/seed storage 2S albumin"/>
    <property type="match status" value="1"/>
</dbReference>
<proteinExistence type="predicted"/>
<dbReference type="OMA" id="SEDIHAH"/>
<dbReference type="Gene3D" id="1.10.110.10">
    <property type="entry name" value="Plant lipid-transfer and hydrophobic proteins"/>
    <property type="match status" value="1"/>
</dbReference>
<accession>A9S0H8</accession>
<dbReference type="CDD" id="cd00010">
    <property type="entry name" value="AAI_LTSS"/>
    <property type="match status" value="1"/>
</dbReference>
<organism evidence="2">
    <name type="scientific">Physcomitrium patens</name>
    <name type="common">Spreading-leaved earth moss</name>
    <name type="synonym">Physcomitrella patens</name>
    <dbReference type="NCBI Taxonomy" id="3218"/>
    <lineage>
        <taxon>Eukaryota</taxon>
        <taxon>Viridiplantae</taxon>
        <taxon>Streptophyta</taxon>
        <taxon>Embryophyta</taxon>
        <taxon>Bryophyta</taxon>
        <taxon>Bryophytina</taxon>
        <taxon>Bryopsida</taxon>
        <taxon>Funariidae</taxon>
        <taxon>Funariales</taxon>
        <taxon>Funariaceae</taxon>
        <taxon>Physcomitrium</taxon>
    </lineage>
</organism>
<dbReference type="AlphaFoldDB" id="A9S0H8"/>
<dbReference type="Gramene" id="Pp3c11_2407V3.1">
    <property type="protein sequence ID" value="PAC:32958401.CDS.1"/>
    <property type="gene ID" value="Pp3c11_2407"/>
</dbReference>
<dbReference type="GO" id="GO:0005504">
    <property type="term" value="F:fatty acid binding"/>
    <property type="evidence" value="ECO:0007669"/>
    <property type="project" value="InterPro"/>
</dbReference>
<sequence length="102" mass="10862">MLLQRRQHGQGASGSRDVFQLAPCIAASKNANVRPSRQCCSNVASMGKGLPGANCLCSLLNHPLARSQGVAPRIALGIPQKCRIAVPRGFVCQDTLSRLLPR</sequence>
<reference evidence="2 4" key="1">
    <citation type="journal article" date="2008" name="Science">
        <title>The Physcomitrella genome reveals evolutionary insights into the conquest of land by plants.</title>
        <authorList>
            <person name="Rensing S."/>
            <person name="Lang D."/>
            <person name="Zimmer A."/>
            <person name="Terry A."/>
            <person name="Salamov A."/>
            <person name="Shapiro H."/>
            <person name="Nishiyama T."/>
            <person name="Perroud P.-F."/>
            <person name="Lindquist E."/>
            <person name="Kamisugi Y."/>
            <person name="Tanahashi T."/>
            <person name="Sakakibara K."/>
            <person name="Fujita T."/>
            <person name="Oishi K."/>
            <person name="Shin-I T."/>
            <person name="Kuroki Y."/>
            <person name="Toyoda A."/>
            <person name="Suzuki Y."/>
            <person name="Hashimoto A."/>
            <person name="Yamaguchi K."/>
            <person name="Sugano A."/>
            <person name="Kohara Y."/>
            <person name="Fujiyama A."/>
            <person name="Anterola A."/>
            <person name="Aoki S."/>
            <person name="Ashton N."/>
            <person name="Barbazuk W.B."/>
            <person name="Barker E."/>
            <person name="Bennetzen J."/>
            <person name="Bezanilla M."/>
            <person name="Blankenship R."/>
            <person name="Cho S.H."/>
            <person name="Dutcher S."/>
            <person name="Estelle M."/>
            <person name="Fawcett J.A."/>
            <person name="Gundlach H."/>
            <person name="Hanada K."/>
            <person name="Heyl A."/>
            <person name="Hicks K.A."/>
            <person name="Hugh J."/>
            <person name="Lohr M."/>
            <person name="Mayer K."/>
            <person name="Melkozernov A."/>
            <person name="Murata T."/>
            <person name="Nelson D."/>
            <person name="Pils B."/>
            <person name="Prigge M."/>
            <person name="Reiss B."/>
            <person name="Renner T."/>
            <person name="Rombauts S."/>
            <person name="Rushton P."/>
            <person name="Sanderfoot A."/>
            <person name="Schween G."/>
            <person name="Shiu S.-H."/>
            <person name="Stueber K."/>
            <person name="Theodoulou F.L."/>
            <person name="Tu H."/>
            <person name="Van de Peer Y."/>
            <person name="Verrier P.J."/>
            <person name="Waters E."/>
            <person name="Wood A."/>
            <person name="Yang L."/>
            <person name="Cove D."/>
            <person name="Cuming A."/>
            <person name="Hasebe M."/>
            <person name="Lucas S."/>
            <person name="Mishler D.B."/>
            <person name="Reski R."/>
            <person name="Grigoriev I."/>
            <person name="Quatrano R.S."/>
            <person name="Boore J.L."/>
        </authorList>
    </citation>
    <scope>NUCLEOTIDE SEQUENCE [LARGE SCALE GENOMIC DNA]</scope>
    <source>
        <strain evidence="3 4">cv. Gransden 2004</strain>
    </source>
</reference>
<dbReference type="EnsemblPlants" id="Pp3c11_2407V3.1">
    <property type="protein sequence ID" value="PAC:32958401.CDS.1"/>
    <property type="gene ID" value="Pp3c11_2407"/>
</dbReference>
<gene>
    <name evidence="2" type="ORF">PHYPA_014493</name>
</gene>
<dbReference type="EnsemblPlants" id="Pp3c11_2480V3.1">
    <property type="protein sequence ID" value="PAC:32957151.CDS.1"/>
    <property type="gene ID" value="Pp3c11_2480"/>
</dbReference>
<reference evidence="3" key="3">
    <citation type="submission" date="2020-12" db="UniProtKB">
        <authorList>
            <consortium name="EnsemblPlants"/>
        </authorList>
    </citation>
    <scope>IDENTIFICATION</scope>
</reference>
<dbReference type="InterPro" id="IPR016140">
    <property type="entry name" value="Bifunc_inhib/LTP/seed_store"/>
</dbReference>
<evidence type="ECO:0000313" key="2">
    <source>
        <dbReference type="EMBL" id="PNR44723.1"/>
    </source>
</evidence>
<feature type="domain" description="Bifunctional inhibitor/plant lipid transfer protein/seed storage helical" evidence="1">
    <location>
        <begin position="16"/>
        <end position="92"/>
    </location>
</feature>
<dbReference type="Proteomes" id="UP000006727">
    <property type="component" value="Chromosome 11"/>
</dbReference>
<dbReference type="Gramene" id="Pp3c11_2480V3.1">
    <property type="protein sequence ID" value="PAC:32957151.CDS.1"/>
    <property type="gene ID" value="Pp3c11_2480"/>
</dbReference>
<dbReference type="HOGENOM" id="CLU_2282197_0_0_1"/>
<dbReference type="InterPro" id="IPR039265">
    <property type="entry name" value="DIR1-like"/>
</dbReference>
<dbReference type="Pfam" id="PF00234">
    <property type="entry name" value="Tryp_alpha_amyl"/>
    <property type="match status" value="1"/>
</dbReference>
<dbReference type="GO" id="GO:0009627">
    <property type="term" value="P:systemic acquired resistance"/>
    <property type="evidence" value="ECO:0007669"/>
    <property type="project" value="InterPro"/>
</dbReference>
<dbReference type="PaxDb" id="3218-PP1S39_281V6.1"/>
<dbReference type="PANTHER" id="PTHR33122">
    <property type="entry name" value="LIPID BINDING PROTEIN-RELATED"/>
    <property type="match status" value="1"/>
</dbReference>
<reference evidence="2 4" key="2">
    <citation type="journal article" date="2018" name="Plant J.">
        <title>The Physcomitrella patens chromosome-scale assembly reveals moss genome structure and evolution.</title>
        <authorList>
            <person name="Lang D."/>
            <person name="Ullrich K.K."/>
            <person name="Murat F."/>
            <person name="Fuchs J."/>
            <person name="Jenkins J."/>
            <person name="Haas F.B."/>
            <person name="Piednoel M."/>
            <person name="Gundlach H."/>
            <person name="Van Bel M."/>
            <person name="Meyberg R."/>
            <person name="Vives C."/>
            <person name="Morata J."/>
            <person name="Symeonidi A."/>
            <person name="Hiss M."/>
            <person name="Muchero W."/>
            <person name="Kamisugi Y."/>
            <person name="Saleh O."/>
            <person name="Blanc G."/>
            <person name="Decker E.L."/>
            <person name="van Gessel N."/>
            <person name="Grimwood J."/>
            <person name="Hayes R.D."/>
            <person name="Graham S.W."/>
            <person name="Gunter L.E."/>
            <person name="McDaniel S.F."/>
            <person name="Hoernstein S.N.W."/>
            <person name="Larsson A."/>
            <person name="Li F.W."/>
            <person name="Perroud P.F."/>
            <person name="Phillips J."/>
            <person name="Ranjan P."/>
            <person name="Rokshar D.S."/>
            <person name="Rothfels C.J."/>
            <person name="Schneider L."/>
            <person name="Shu S."/>
            <person name="Stevenson D.W."/>
            <person name="Thummler F."/>
            <person name="Tillich M."/>
            <person name="Villarreal Aguilar J.C."/>
            <person name="Widiez T."/>
            <person name="Wong G.K."/>
            <person name="Wymore A."/>
            <person name="Zhang Y."/>
            <person name="Zimmer A.D."/>
            <person name="Quatrano R.S."/>
            <person name="Mayer K.F.X."/>
            <person name="Goodstein D."/>
            <person name="Casacuberta J.M."/>
            <person name="Vandepoele K."/>
            <person name="Reski R."/>
            <person name="Cuming A.C."/>
            <person name="Tuskan G.A."/>
            <person name="Maumus F."/>
            <person name="Salse J."/>
            <person name="Schmutz J."/>
            <person name="Rensing S.A."/>
        </authorList>
    </citation>
    <scope>NUCLEOTIDE SEQUENCE [LARGE SCALE GENOMIC DNA]</scope>
    <source>
        <strain evidence="3 4">cv. Gransden 2004</strain>
    </source>
</reference>
<evidence type="ECO:0000313" key="3">
    <source>
        <dbReference type="EnsemblPlants" id="PAC:32957151.CDS.1"/>
    </source>
</evidence>
<protein>
    <recommendedName>
        <fullName evidence="1">Bifunctional inhibitor/plant lipid transfer protein/seed storage helical domain-containing protein</fullName>
    </recommendedName>
</protein>
<dbReference type="PANTHER" id="PTHR33122:SF13">
    <property type="entry name" value="BIFUNCTIONAL INHIBITOR_LIPID-TRANSFER PROTEIN_SEED STORAGE 2S ALBUMIN SUPERFAMILY PROTEIN"/>
    <property type="match status" value="1"/>
</dbReference>
<evidence type="ECO:0000259" key="1">
    <source>
        <dbReference type="Pfam" id="PF00234"/>
    </source>
</evidence>
<dbReference type="EMBL" id="ABEU02000011">
    <property type="protein sequence ID" value="PNR44723.1"/>
    <property type="molecule type" value="Genomic_DNA"/>
</dbReference>